<reference evidence="1" key="1">
    <citation type="submission" date="2019-08" db="EMBL/GenBank/DDBJ databases">
        <authorList>
            <person name="Kucharzyk K."/>
            <person name="Murdoch R.W."/>
            <person name="Higgins S."/>
            <person name="Loffler F."/>
        </authorList>
    </citation>
    <scope>NUCLEOTIDE SEQUENCE</scope>
</reference>
<organism evidence="1">
    <name type="scientific">bioreactor metagenome</name>
    <dbReference type="NCBI Taxonomy" id="1076179"/>
    <lineage>
        <taxon>unclassified sequences</taxon>
        <taxon>metagenomes</taxon>
        <taxon>ecological metagenomes</taxon>
    </lineage>
</organism>
<accession>A0A645HMH0</accession>
<dbReference type="AlphaFoldDB" id="A0A645HMH0"/>
<proteinExistence type="predicted"/>
<evidence type="ECO:0000313" key="1">
    <source>
        <dbReference type="EMBL" id="MPN39642.1"/>
    </source>
</evidence>
<name>A0A645HMH0_9ZZZZ</name>
<comment type="caution">
    <text evidence="1">The sequence shown here is derived from an EMBL/GenBank/DDBJ whole genome shotgun (WGS) entry which is preliminary data.</text>
</comment>
<gene>
    <name evidence="1" type="ORF">SDC9_187170</name>
</gene>
<sequence>MRVGVADIERTPFECMTELPQPVEVRDIRCFPHLGDRGVESPVVLFDQFLLKSGVVDTENFRQVFFENPFHVSFLPDFSSSRRMVKIVSFRPQRCRRLIFGDSLRISGIPRPLSAFERLNSLSN</sequence>
<dbReference type="EMBL" id="VSSQ01095569">
    <property type="protein sequence ID" value="MPN39642.1"/>
    <property type="molecule type" value="Genomic_DNA"/>
</dbReference>
<protein>
    <submittedName>
        <fullName evidence="1">Uncharacterized protein</fullName>
    </submittedName>
</protein>